<evidence type="ECO:0000256" key="6">
    <source>
        <dbReference type="ARBA" id="ARBA00023136"/>
    </source>
</evidence>
<dbReference type="GO" id="GO:0005548">
    <property type="term" value="F:phospholipid transporter activity"/>
    <property type="evidence" value="ECO:0007669"/>
    <property type="project" value="TreeGrafter"/>
</dbReference>
<evidence type="ECO:0000256" key="7">
    <source>
        <dbReference type="RuleBase" id="RU362044"/>
    </source>
</evidence>
<gene>
    <name evidence="8" type="primary">mlaE</name>
    <name evidence="8" type="ORF">Spa11_32440</name>
</gene>
<feature type="transmembrane region" description="Helical" evidence="7">
    <location>
        <begin position="210"/>
        <end position="233"/>
    </location>
</feature>
<organism evidence="8 9">
    <name type="scientific">Botrimarina mediterranea</name>
    <dbReference type="NCBI Taxonomy" id="2528022"/>
    <lineage>
        <taxon>Bacteria</taxon>
        <taxon>Pseudomonadati</taxon>
        <taxon>Planctomycetota</taxon>
        <taxon>Planctomycetia</taxon>
        <taxon>Pirellulales</taxon>
        <taxon>Lacipirellulaceae</taxon>
        <taxon>Botrimarina</taxon>
    </lineage>
</organism>
<evidence type="ECO:0000256" key="4">
    <source>
        <dbReference type="ARBA" id="ARBA00022692"/>
    </source>
</evidence>
<dbReference type="GO" id="GO:0043190">
    <property type="term" value="C:ATP-binding cassette (ABC) transporter complex"/>
    <property type="evidence" value="ECO:0007669"/>
    <property type="project" value="InterPro"/>
</dbReference>
<keyword evidence="6 7" id="KW-0472">Membrane</keyword>
<evidence type="ECO:0000256" key="3">
    <source>
        <dbReference type="ARBA" id="ARBA00022448"/>
    </source>
</evidence>
<keyword evidence="3" id="KW-0813">Transport</keyword>
<dbReference type="Proteomes" id="UP000316426">
    <property type="component" value="Chromosome"/>
</dbReference>
<evidence type="ECO:0000256" key="5">
    <source>
        <dbReference type="ARBA" id="ARBA00022989"/>
    </source>
</evidence>
<evidence type="ECO:0000313" key="8">
    <source>
        <dbReference type="EMBL" id="QDV75035.1"/>
    </source>
</evidence>
<proteinExistence type="inferred from homology"/>
<dbReference type="InterPro" id="IPR030802">
    <property type="entry name" value="Permease_MalE"/>
</dbReference>
<dbReference type="AlphaFoldDB" id="A0A518KB63"/>
<dbReference type="InterPro" id="IPR003453">
    <property type="entry name" value="ABC_MlaE_roteobac"/>
</dbReference>
<feature type="transmembrane region" description="Helical" evidence="7">
    <location>
        <begin position="245"/>
        <end position="268"/>
    </location>
</feature>
<evidence type="ECO:0000256" key="1">
    <source>
        <dbReference type="ARBA" id="ARBA00004141"/>
    </source>
</evidence>
<keyword evidence="9" id="KW-1185">Reference proteome</keyword>
<keyword evidence="5 7" id="KW-1133">Transmembrane helix</keyword>
<dbReference type="NCBIfam" id="TIGR00056">
    <property type="entry name" value="MlaE family lipid ABC transporter permease subunit"/>
    <property type="match status" value="1"/>
</dbReference>
<accession>A0A518KB63</accession>
<dbReference type="EMBL" id="CP036349">
    <property type="protein sequence ID" value="QDV75035.1"/>
    <property type="molecule type" value="Genomic_DNA"/>
</dbReference>
<dbReference type="PANTHER" id="PTHR30188:SF4">
    <property type="entry name" value="PROTEIN TRIGALACTOSYLDIACYLGLYCEROL 1, CHLOROPLASTIC"/>
    <property type="match status" value="1"/>
</dbReference>
<dbReference type="Pfam" id="PF02405">
    <property type="entry name" value="MlaE"/>
    <property type="match status" value="1"/>
</dbReference>
<protein>
    <submittedName>
        <fullName evidence="8">ABC transport permease subunit MlaE</fullName>
    </submittedName>
</protein>
<feature type="transmembrane region" description="Helical" evidence="7">
    <location>
        <begin position="29"/>
        <end position="48"/>
    </location>
</feature>
<evidence type="ECO:0000256" key="2">
    <source>
        <dbReference type="ARBA" id="ARBA00007556"/>
    </source>
</evidence>
<dbReference type="KEGG" id="bmei:Spa11_32440"/>
<reference evidence="8 9" key="1">
    <citation type="submission" date="2019-02" db="EMBL/GenBank/DDBJ databases">
        <title>Deep-cultivation of Planctomycetes and their phenomic and genomic characterization uncovers novel biology.</title>
        <authorList>
            <person name="Wiegand S."/>
            <person name="Jogler M."/>
            <person name="Boedeker C."/>
            <person name="Pinto D."/>
            <person name="Vollmers J."/>
            <person name="Rivas-Marin E."/>
            <person name="Kohn T."/>
            <person name="Peeters S.H."/>
            <person name="Heuer A."/>
            <person name="Rast P."/>
            <person name="Oberbeckmann S."/>
            <person name="Bunk B."/>
            <person name="Jeske O."/>
            <person name="Meyerdierks A."/>
            <person name="Storesund J.E."/>
            <person name="Kallscheuer N."/>
            <person name="Luecker S."/>
            <person name="Lage O.M."/>
            <person name="Pohl T."/>
            <person name="Merkel B.J."/>
            <person name="Hornburger P."/>
            <person name="Mueller R.-W."/>
            <person name="Bruemmer F."/>
            <person name="Labrenz M."/>
            <person name="Spormann A.M."/>
            <person name="Op den Camp H."/>
            <person name="Overmann J."/>
            <person name="Amann R."/>
            <person name="Jetten M.S.M."/>
            <person name="Mascher T."/>
            <person name="Medema M.H."/>
            <person name="Devos D.P."/>
            <person name="Kaster A.-K."/>
            <person name="Ovreas L."/>
            <person name="Rohde M."/>
            <person name="Galperin M.Y."/>
            <person name="Jogler C."/>
        </authorList>
    </citation>
    <scope>NUCLEOTIDE SEQUENCE [LARGE SCALE GENOMIC DNA]</scope>
    <source>
        <strain evidence="8 9">Spa11</strain>
    </source>
</reference>
<dbReference type="RefSeq" id="WP_145113975.1">
    <property type="nucleotide sequence ID" value="NZ_CP036349.1"/>
</dbReference>
<comment type="similarity">
    <text evidence="2 7">Belongs to the MlaE permease family.</text>
</comment>
<comment type="subcellular location">
    <subcellularLocation>
        <location evidence="1">Membrane</location>
        <topology evidence="1">Multi-pass membrane protein</topology>
    </subcellularLocation>
</comment>
<sequence length="281" mass="30009">MASPLAAARSGLGLLDGVVWVGAKVLEGVATLGSMAIFFLQTLSWIVARWPSRRLLVASLHQIGVSSLPVICLTGAFIGMVLAVQSYYQFRAFGMESRLGVMINLSMFRELGPVLAATMLAGRVGSAIAAELGTMKVTEQIDALASMGASPIQHLVAPRFLACLAMIPLLTIAAIAMGVLGGAFYCIYVFGVDPFFYFENAREGTERWDIAYGVIKSFFFGAAIAIISCYRGFHSSAGAEGVGQAATISFVQSFVTILVLDLFLSIGLDRMHDFLWPPSGM</sequence>
<evidence type="ECO:0000313" key="9">
    <source>
        <dbReference type="Proteomes" id="UP000316426"/>
    </source>
</evidence>
<feature type="transmembrane region" description="Helical" evidence="7">
    <location>
        <begin position="160"/>
        <end position="190"/>
    </location>
</feature>
<keyword evidence="4 7" id="KW-0812">Transmembrane</keyword>
<name>A0A518KB63_9BACT</name>
<feature type="transmembrane region" description="Helical" evidence="7">
    <location>
        <begin position="68"/>
        <end position="88"/>
    </location>
</feature>
<dbReference type="PANTHER" id="PTHR30188">
    <property type="entry name" value="ABC TRANSPORTER PERMEASE PROTEIN-RELATED"/>
    <property type="match status" value="1"/>
</dbReference>